<comment type="caution">
    <text evidence="2">The sequence shown here is derived from an EMBL/GenBank/DDBJ whole genome shotgun (WGS) entry which is preliminary data.</text>
</comment>
<keyword evidence="3" id="KW-1185">Reference proteome</keyword>
<gene>
    <name evidence="2" type="ORF">CROQUDRAFT_94377</name>
</gene>
<evidence type="ECO:0000256" key="1">
    <source>
        <dbReference type="SAM" id="MobiDB-lite"/>
    </source>
</evidence>
<sequence>MESCNRLSTKPLQDRAPPFTLLMYGGVARALCGGRQIFVGPWFNWFVKIPVDNHRPGDLEMSIAFCRGIRSRVTTIQITPPEQLDRSETVGPFRPATGFLKEQTDRTILAPAEPRPAQIETPTLGQLTGARRGRRRLIKTTTGSKTLQDHGKPPKTHAIA</sequence>
<dbReference type="EMBL" id="MU167284">
    <property type="protein sequence ID" value="KAG0145035.1"/>
    <property type="molecule type" value="Genomic_DNA"/>
</dbReference>
<feature type="region of interest" description="Disordered" evidence="1">
    <location>
        <begin position="139"/>
        <end position="160"/>
    </location>
</feature>
<dbReference type="Proteomes" id="UP000886653">
    <property type="component" value="Unassembled WGS sequence"/>
</dbReference>
<evidence type="ECO:0000313" key="2">
    <source>
        <dbReference type="EMBL" id="KAG0145035.1"/>
    </source>
</evidence>
<protein>
    <submittedName>
        <fullName evidence="2">Uncharacterized protein</fullName>
    </submittedName>
</protein>
<organism evidence="2 3">
    <name type="scientific">Cronartium quercuum f. sp. fusiforme G11</name>
    <dbReference type="NCBI Taxonomy" id="708437"/>
    <lineage>
        <taxon>Eukaryota</taxon>
        <taxon>Fungi</taxon>
        <taxon>Dikarya</taxon>
        <taxon>Basidiomycota</taxon>
        <taxon>Pucciniomycotina</taxon>
        <taxon>Pucciniomycetes</taxon>
        <taxon>Pucciniales</taxon>
        <taxon>Coleosporiaceae</taxon>
        <taxon>Cronartium</taxon>
    </lineage>
</organism>
<proteinExistence type="predicted"/>
<name>A0A9P6NE08_9BASI</name>
<evidence type="ECO:0000313" key="3">
    <source>
        <dbReference type="Proteomes" id="UP000886653"/>
    </source>
</evidence>
<reference evidence="2" key="1">
    <citation type="submission" date="2013-11" db="EMBL/GenBank/DDBJ databases">
        <title>Genome sequence of the fusiform rust pathogen reveals effectors for host alternation and coevolution with pine.</title>
        <authorList>
            <consortium name="DOE Joint Genome Institute"/>
            <person name="Smith K."/>
            <person name="Pendleton A."/>
            <person name="Kubisiak T."/>
            <person name="Anderson C."/>
            <person name="Salamov A."/>
            <person name="Aerts A."/>
            <person name="Riley R."/>
            <person name="Clum A."/>
            <person name="Lindquist E."/>
            <person name="Ence D."/>
            <person name="Campbell M."/>
            <person name="Kronenberg Z."/>
            <person name="Feau N."/>
            <person name="Dhillon B."/>
            <person name="Hamelin R."/>
            <person name="Burleigh J."/>
            <person name="Smith J."/>
            <person name="Yandell M."/>
            <person name="Nelson C."/>
            <person name="Grigoriev I."/>
            <person name="Davis J."/>
        </authorList>
    </citation>
    <scope>NUCLEOTIDE SEQUENCE</scope>
    <source>
        <strain evidence="2">G11</strain>
    </source>
</reference>
<dbReference type="AlphaFoldDB" id="A0A9P6NE08"/>
<accession>A0A9P6NE08</accession>